<dbReference type="AlphaFoldDB" id="A0A418LXJ0"/>
<dbReference type="SMART" id="SM00089">
    <property type="entry name" value="PKD"/>
    <property type="match status" value="1"/>
</dbReference>
<dbReference type="InterPro" id="IPR022409">
    <property type="entry name" value="PKD/Chitinase_dom"/>
</dbReference>
<reference evidence="2 3" key="1">
    <citation type="submission" date="2018-08" db="EMBL/GenBank/DDBJ databases">
        <title>Fibrisoma montanum sp. nov., isolated from Danxia mountain soil.</title>
        <authorList>
            <person name="Huang Y."/>
        </authorList>
    </citation>
    <scope>NUCLEOTIDE SEQUENCE [LARGE SCALE GENOMIC DNA]</scope>
    <source>
        <strain evidence="2 3">HYT19</strain>
    </source>
</reference>
<dbReference type="RefSeq" id="WP_119671341.1">
    <property type="nucleotide sequence ID" value="NZ_QXED01000013.1"/>
</dbReference>
<organism evidence="2 3">
    <name type="scientific">Fibrisoma montanum</name>
    <dbReference type="NCBI Taxonomy" id="2305895"/>
    <lineage>
        <taxon>Bacteria</taxon>
        <taxon>Pseudomonadati</taxon>
        <taxon>Bacteroidota</taxon>
        <taxon>Cytophagia</taxon>
        <taxon>Cytophagales</taxon>
        <taxon>Spirosomataceae</taxon>
        <taxon>Fibrisoma</taxon>
    </lineage>
</organism>
<evidence type="ECO:0000313" key="2">
    <source>
        <dbReference type="EMBL" id="RIV18090.1"/>
    </source>
</evidence>
<proteinExistence type="predicted"/>
<evidence type="ECO:0000259" key="1">
    <source>
        <dbReference type="SMART" id="SM00089"/>
    </source>
</evidence>
<dbReference type="Pfam" id="PF22352">
    <property type="entry name" value="K319L-like_PKD"/>
    <property type="match status" value="1"/>
</dbReference>
<feature type="domain" description="PKD/Chitinase" evidence="1">
    <location>
        <begin position="52"/>
        <end position="141"/>
    </location>
</feature>
<comment type="caution">
    <text evidence="2">The sequence shown here is derived from an EMBL/GenBank/DDBJ whole genome shotgun (WGS) entry which is preliminary data.</text>
</comment>
<name>A0A418LXJ0_9BACT</name>
<dbReference type="InterPro" id="IPR013783">
    <property type="entry name" value="Ig-like_fold"/>
</dbReference>
<accession>A0A418LXJ0</accession>
<sequence>MQLTSSSSPVQRGQRSLALTKQLFVFLLSATFLVTGCKKDPDVEPTPTNTLTAVAGPDQNVQVGQVVTLDGSASTDSKAAPLSFQWAITRKPAKSTVSLSSPATAKPTFTPDETGEYELELTVSNANGRSTDKVLIAASVAQPLALTSNITVKTVLNDRVANPDLPDYIVTKSIVLTSELTINPGVVVAFERDTRFDINDGGVIMAKGEAGKKIRFVGVEKTKGYWVGIMVYSGSNANVFEHVDVLHAGSRVMLSGVKASMAMFGGNKAQIALKNSLFSDNDGYGLYVQDGAILREFAVNTFRNNTEAGMLMDAANVARLDAASSFTGGNGRNVVEIFGSAIRKGNVDEIVWTNFTDNSAYRITADLTVSNGWKLNPGVTIEMGRDVAIRISDDAYLSAKGTPTQKITITGATRTPGYWRGLICYTTSPQNVIENAEVSYGGSNAIVSGKKTNIALYGAKATMTIKNTKISGSAGHGIFVSYNSVLNSDASTVNTFESNAQANIQIEK</sequence>
<evidence type="ECO:0000313" key="3">
    <source>
        <dbReference type="Proteomes" id="UP000283523"/>
    </source>
</evidence>
<protein>
    <submittedName>
        <fullName evidence="2">Right-handed parallel beta-helix repeat-containing protein</fullName>
    </submittedName>
</protein>
<dbReference type="Proteomes" id="UP000283523">
    <property type="component" value="Unassembled WGS sequence"/>
</dbReference>
<dbReference type="OrthoDB" id="1466733at2"/>
<keyword evidence="3" id="KW-1185">Reference proteome</keyword>
<dbReference type="EMBL" id="QXED01000013">
    <property type="protein sequence ID" value="RIV18090.1"/>
    <property type="molecule type" value="Genomic_DNA"/>
</dbReference>
<gene>
    <name evidence="2" type="ORF">DYU11_29485</name>
</gene>
<dbReference type="Gene3D" id="2.60.40.10">
    <property type="entry name" value="Immunoglobulins"/>
    <property type="match status" value="1"/>
</dbReference>